<dbReference type="OrthoDB" id="7033131at2"/>
<organism evidence="1 2">
    <name type="scientific">Pseudomonas laurylsulfativorans</name>
    <dbReference type="NCBI Taxonomy" id="1943631"/>
    <lineage>
        <taxon>Bacteria</taxon>
        <taxon>Pseudomonadati</taxon>
        <taxon>Pseudomonadota</taxon>
        <taxon>Gammaproteobacteria</taxon>
        <taxon>Pseudomonadales</taxon>
        <taxon>Pseudomonadaceae</taxon>
        <taxon>Pseudomonas</taxon>
    </lineage>
</organism>
<proteinExistence type="predicted"/>
<reference evidence="2" key="1">
    <citation type="submission" date="2017-02" db="EMBL/GenBank/DDBJ databases">
        <authorList>
            <person name="Furmanczyk E.M."/>
        </authorList>
    </citation>
    <scope>NUCLEOTIDE SEQUENCE [LARGE SCALE GENOMIC DNA]</scope>
    <source>
        <strain evidence="2">AP3_22</strain>
    </source>
</reference>
<evidence type="ECO:0000313" key="2">
    <source>
        <dbReference type="Proteomes" id="UP000237440"/>
    </source>
</evidence>
<dbReference type="EMBL" id="MUJK01000011">
    <property type="protein sequence ID" value="POF39511.1"/>
    <property type="molecule type" value="Genomic_DNA"/>
</dbReference>
<keyword evidence="2" id="KW-1185">Reference proteome</keyword>
<evidence type="ECO:0000313" key="1">
    <source>
        <dbReference type="EMBL" id="POF39511.1"/>
    </source>
</evidence>
<name>A0A2S3VHZ0_9PSED</name>
<sequence length="69" mass="7343">MKASQTRIKYSIAEKGVTIDVGASLLAMVVNDYAYCLEPLGELESIASKPAPTGVGQENGEWSVVRSRG</sequence>
<dbReference type="AlphaFoldDB" id="A0A2S3VHZ0"/>
<accession>A0A2S3VHZ0</accession>
<protein>
    <submittedName>
        <fullName evidence="1">Uncharacterized protein</fullName>
    </submittedName>
</protein>
<comment type="caution">
    <text evidence="1">The sequence shown here is derived from an EMBL/GenBank/DDBJ whole genome shotgun (WGS) entry which is preliminary data.</text>
</comment>
<dbReference type="Proteomes" id="UP000237440">
    <property type="component" value="Unassembled WGS sequence"/>
</dbReference>
<gene>
    <name evidence="1" type="ORF">B0D71_24575</name>
</gene>